<dbReference type="InterPro" id="IPR020806">
    <property type="entry name" value="PKS_PP-bd"/>
</dbReference>
<dbReference type="Pfam" id="PF00501">
    <property type="entry name" value="AMP-binding"/>
    <property type="match status" value="1"/>
</dbReference>
<dbReference type="InterPro" id="IPR006162">
    <property type="entry name" value="Ppantetheine_attach_site"/>
</dbReference>
<feature type="domain" description="Carrier" evidence="6">
    <location>
        <begin position="1409"/>
        <end position="1485"/>
    </location>
</feature>
<keyword evidence="3" id="KW-0436">Ligase</keyword>
<reference evidence="7" key="1">
    <citation type="journal article" date="2020" name="Stud. Mycol.">
        <title>101 Dothideomycetes genomes: a test case for predicting lifestyles and emergence of pathogens.</title>
        <authorList>
            <person name="Haridas S."/>
            <person name="Albert R."/>
            <person name="Binder M."/>
            <person name="Bloem J."/>
            <person name="Labutti K."/>
            <person name="Salamov A."/>
            <person name="Andreopoulos B."/>
            <person name="Baker S."/>
            <person name="Barry K."/>
            <person name="Bills G."/>
            <person name="Bluhm B."/>
            <person name="Cannon C."/>
            <person name="Castanera R."/>
            <person name="Culley D."/>
            <person name="Daum C."/>
            <person name="Ezra D."/>
            <person name="Gonzalez J."/>
            <person name="Henrissat B."/>
            <person name="Kuo A."/>
            <person name="Liang C."/>
            <person name="Lipzen A."/>
            <person name="Lutzoni F."/>
            <person name="Magnuson J."/>
            <person name="Mondo S."/>
            <person name="Nolan M."/>
            <person name="Ohm R."/>
            <person name="Pangilinan J."/>
            <person name="Park H.-J."/>
            <person name="Ramirez L."/>
            <person name="Alfaro M."/>
            <person name="Sun H."/>
            <person name="Tritt A."/>
            <person name="Yoshinaga Y."/>
            <person name="Zwiers L.-H."/>
            <person name="Turgeon B."/>
            <person name="Goodwin S."/>
            <person name="Spatafora J."/>
            <person name="Crous P."/>
            <person name="Grigoriev I."/>
        </authorList>
    </citation>
    <scope>NUCLEOTIDE SEQUENCE</scope>
    <source>
        <strain evidence="7">CBS 262.69</strain>
    </source>
</reference>
<dbReference type="PANTHER" id="PTHR45527">
    <property type="entry name" value="NONRIBOSOMAL PEPTIDE SYNTHETASE"/>
    <property type="match status" value="1"/>
</dbReference>
<dbReference type="InterPro" id="IPR023213">
    <property type="entry name" value="CAT-like_dom_sf"/>
</dbReference>
<dbReference type="PROSITE" id="PS50075">
    <property type="entry name" value="CARRIER"/>
    <property type="match status" value="2"/>
</dbReference>
<dbReference type="OrthoDB" id="416786at2759"/>
<proteinExistence type="inferred from homology"/>
<dbReference type="Gene3D" id="3.30.300.30">
    <property type="match status" value="1"/>
</dbReference>
<evidence type="ECO:0000256" key="2">
    <source>
        <dbReference type="ARBA" id="ARBA00022553"/>
    </source>
</evidence>
<dbReference type="FunFam" id="1.10.1200.10:FF:000005">
    <property type="entry name" value="Nonribosomal peptide synthetase 1"/>
    <property type="match status" value="2"/>
</dbReference>
<keyword evidence="1" id="KW-0596">Phosphopantetheine</keyword>
<dbReference type="Gene3D" id="2.30.38.10">
    <property type="entry name" value="Luciferase, Domain 3"/>
    <property type="match status" value="1"/>
</dbReference>
<dbReference type="Proteomes" id="UP000799640">
    <property type="component" value="Unassembled WGS sequence"/>
</dbReference>
<dbReference type="InterPro" id="IPR045851">
    <property type="entry name" value="AMP-bd_C_sf"/>
</dbReference>
<dbReference type="Pfam" id="PF00668">
    <property type="entry name" value="Condensation"/>
    <property type="match status" value="2"/>
</dbReference>
<dbReference type="GO" id="GO:0031177">
    <property type="term" value="F:phosphopantetheine binding"/>
    <property type="evidence" value="ECO:0007669"/>
    <property type="project" value="InterPro"/>
</dbReference>
<gene>
    <name evidence="7" type="ORF">EJ06DRAFT_534991</name>
</gene>
<dbReference type="InterPro" id="IPR001242">
    <property type="entry name" value="Condensation_dom"/>
</dbReference>
<dbReference type="Gene3D" id="3.40.50.12780">
    <property type="entry name" value="N-terminal domain of ligase-like"/>
    <property type="match status" value="1"/>
</dbReference>
<comment type="similarity">
    <text evidence="4">Belongs to the NRP synthetase family.</text>
</comment>
<dbReference type="InterPro" id="IPR009081">
    <property type="entry name" value="PP-bd_ACP"/>
</dbReference>
<dbReference type="FunFam" id="3.30.300.30:FF:000015">
    <property type="entry name" value="Nonribosomal peptide synthase SidD"/>
    <property type="match status" value="1"/>
</dbReference>
<dbReference type="NCBIfam" id="TIGR01733">
    <property type="entry name" value="AA-adenyl-dom"/>
    <property type="match status" value="1"/>
</dbReference>
<dbReference type="FunFam" id="3.40.50.12780:FF:000014">
    <property type="entry name" value="Nonribosomal peptide synthetase 1"/>
    <property type="match status" value="1"/>
</dbReference>
<dbReference type="CDD" id="cd19545">
    <property type="entry name" value="FUM14_C_NRPS-like"/>
    <property type="match status" value="1"/>
</dbReference>
<dbReference type="InterPro" id="IPR010071">
    <property type="entry name" value="AA_adenyl_dom"/>
</dbReference>
<dbReference type="SUPFAM" id="SSF52777">
    <property type="entry name" value="CoA-dependent acyltransferases"/>
    <property type="match status" value="4"/>
</dbReference>
<dbReference type="SUPFAM" id="SSF47336">
    <property type="entry name" value="ACP-like"/>
    <property type="match status" value="2"/>
</dbReference>
<evidence type="ECO:0000256" key="1">
    <source>
        <dbReference type="ARBA" id="ARBA00022450"/>
    </source>
</evidence>
<accession>A0A6G1I994</accession>
<dbReference type="InterPro" id="IPR042099">
    <property type="entry name" value="ANL_N_sf"/>
</dbReference>
<dbReference type="EMBL" id="ML996687">
    <property type="protein sequence ID" value="KAF2404842.1"/>
    <property type="molecule type" value="Genomic_DNA"/>
</dbReference>
<dbReference type="GO" id="GO:0016874">
    <property type="term" value="F:ligase activity"/>
    <property type="evidence" value="ECO:0007669"/>
    <property type="project" value="UniProtKB-KW"/>
</dbReference>
<dbReference type="Gene3D" id="3.30.559.10">
    <property type="entry name" value="Chloramphenicol acetyltransferase-like domain"/>
    <property type="match status" value="2"/>
</dbReference>
<keyword evidence="2" id="KW-0597">Phosphoprotein</keyword>
<dbReference type="GO" id="GO:0044550">
    <property type="term" value="P:secondary metabolite biosynthetic process"/>
    <property type="evidence" value="ECO:0007669"/>
    <property type="project" value="TreeGrafter"/>
</dbReference>
<dbReference type="Gene3D" id="1.10.1200.10">
    <property type="entry name" value="ACP-like"/>
    <property type="match status" value="2"/>
</dbReference>
<organism evidence="7 8">
    <name type="scientific">Trichodelitschia bisporula</name>
    <dbReference type="NCBI Taxonomy" id="703511"/>
    <lineage>
        <taxon>Eukaryota</taxon>
        <taxon>Fungi</taxon>
        <taxon>Dikarya</taxon>
        <taxon>Ascomycota</taxon>
        <taxon>Pezizomycotina</taxon>
        <taxon>Dothideomycetes</taxon>
        <taxon>Dothideomycetes incertae sedis</taxon>
        <taxon>Phaeotrichales</taxon>
        <taxon>Phaeotrichaceae</taxon>
        <taxon>Trichodelitschia</taxon>
    </lineage>
</organism>
<dbReference type="Pfam" id="PF00550">
    <property type="entry name" value="PP-binding"/>
    <property type="match status" value="2"/>
</dbReference>
<feature type="region of interest" description="Disordered" evidence="5">
    <location>
        <begin position="1"/>
        <end position="39"/>
    </location>
</feature>
<evidence type="ECO:0000313" key="7">
    <source>
        <dbReference type="EMBL" id="KAF2404842.1"/>
    </source>
</evidence>
<protein>
    <submittedName>
        <fullName evidence="7">Peptide synthetase</fullName>
    </submittedName>
</protein>
<dbReference type="PROSITE" id="PS00012">
    <property type="entry name" value="PHOSPHOPANTETHEINE"/>
    <property type="match status" value="1"/>
</dbReference>
<dbReference type="SMART" id="SM00823">
    <property type="entry name" value="PKS_PP"/>
    <property type="match status" value="2"/>
</dbReference>
<dbReference type="Gene3D" id="3.30.559.30">
    <property type="entry name" value="Nonribosomal peptide synthetase, condensation domain"/>
    <property type="match status" value="2"/>
</dbReference>
<evidence type="ECO:0000259" key="6">
    <source>
        <dbReference type="PROSITE" id="PS50075"/>
    </source>
</evidence>
<dbReference type="GO" id="GO:0005737">
    <property type="term" value="C:cytoplasm"/>
    <property type="evidence" value="ECO:0007669"/>
    <property type="project" value="TreeGrafter"/>
</dbReference>
<evidence type="ECO:0000256" key="3">
    <source>
        <dbReference type="ARBA" id="ARBA00022598"/>
    </source>
</evidence>
<dbReference type="CDD" id="cd19542">
    <property type="entry name" value="CT_NRPS-like"/>
    <property type="match status" value="1"/>
</dbReference>
<name>A0A6G1I994_9PEZI</name>
<dbReference type="SUPFAM" id="SSF56801">
    <property type="entry name" value="Acetyl-CoA synthetase-like"/>
    <property type="match status" value="2"/>
</dbReference>
<dbReference type="InterPro" id="IPR000873">
    <property type="entry name" value="AMP-dep_synth/lig_dom"/>
</dbReference>
<sequence>MGILTAAEPEGQREVGGPVKKRDSFGLPANSSGGSQHANAEVQQGDLGFLPFKLRPLAGELKERQEDILLLAWLLVLSRYSVDGDADLSWGHSELDDDGECEHNVSSTLSTADVRLDKGASALSLLEHVKAESSHGDDIFFFSDTASDLSDGNDKNTEASHMALNHVHSFVHIVNSIRSNPSAILSDILQINPWERAQLWHWNRELPPNIDVCTHDLISDRARKQPKDEAVYSWDGSLTYEEVEAYSTFLANQLVAQGVGVGTIVPLCFEKSRWTVVAVLAVMKAGGTFVLMDPSQPLARLHTIAEEVRATLIITSQKQFELGADVVPGGKAISIGQDNFQFDPSTQVFPKLPPVPPSAILYIIFTSGSTGKPKGVIISHETYTSGVIPRADMVGYNVDSRVLDFASYAFDVSIDSMLCTLMQGGCLCIPSNEDRVNDLNGVIRRMGVTMANMTPSVARVLDADIIPSLSSLGLGGESVSPRDVAAWGKHTRIVIGYGPSECTVGCTINSSAAKGRDYVDIGQATGAVLWLVDPDDYNRLTPLGGVGELLVEGPVVGQGYLHDPAKTATSFIEDPTWLLEGDGSGNGRHGRMYMTGDLVRYDPDGSGALVFVGRKDTQVKLRGQRVELGEVEHHLRTLLPSGVTVTAEVVAPKGHKGEPILVAFLAEDAERDSTDGPKPALAPTTVSARLEAALATMDKDLAQVLPVYMVPSAYIPVNFMPILVSGKTDRKSLRELAALGRLQQLAQNTSDGDKNGPETTMEKRLQQIWSAALSISADAITSGDNFFNIGGDSLTAMKLVATAREAGILLTVADIFRNPKLSEMASIAVAEDAADVEVLPFSVLADGWRMEDACAEAAAACGVDPAAIEDIYPCTPLQETLMAFSVKSTDVYIAQRVIELPDLERTEKLKAAWEAATTESPVLRTRIAQFPDRGLMQVIVKESITWQTGSNLEEYLARDRSTRVDLGDALSRYAIIWQGDKGYFVWTVHHALYDGWSTPLVLDRVKRAYEGLSTSRPAQMKHFVQWLSHPDRESSKDFWRLQLQNATGPQFPSLPSRTYLTKADALLQRYIPLKRHGNVTTTPATLIRAAWALVASQLTGSDDVIFGETFTGRSVPVKGADQIEGPMITTVPVRITIDRAAQIPEFLQRIHDQSIARIQHEHVGLQNIRRVSTDAQIACEVKTGLVIQPFEAVSEGEELLPGFKILGEADPAREALEFNSYALMLVCALRSDGFQLYASFDSNVIEVAQTERVLSQFECAFEQLAKGEAISVGDVSCLSEQDVVDIWRWNGPPPARIDAGGLVTGSGEPGFPRITVPWVVHSRHPERLAPIGAVGELLIEGPLASKDFIEDPAWLVAGYKHVSGRHGKLHRTGDLVRYRADGLLSFVGRKDTQAAFARLRSAHSQNKLAPRTDKERALQQLWSQVLDMDPAAITTEDSFFRLGGDSIMAMKLVSAARHAGYVLSVADVFRHMRLGNMATVLADGKEIAVSQVVKPFTSLGGIDVQDFLVQIKSALADPDSKIKDVLPLTGPQEMDIKATVDAPRSSFQYNILYLDPAVDLGRLLHGCQSLVAHHDILRTVFINTSDKYLQVVLEHLDVPVENFTTDSDLAKFTNEICAADIEKPCPLGSTFLKFFFIRSVSKNAFVFRISHAQYDGVSLAELMRQFNLAYHNEKLPSTPPFASYINHMITARPAATEYWRIRLAGAALTRLPPLTPEKSTKPVFLTRDIDVSAKPANITLATMLSAAWALVLSRTLSKRDIVFGSVASGRSIDLPDVGSIVGPCYQFTPVRTTFADGWTSTDLLRAVQAQYAEALPHEHLGMPDIVRCCTDWDAGAWFDSLVHHQDVAYFDDMPFGEGKAGVDALLPHAESVDVWRVVSFPRGGGVLRLGIETSESWGVFAGELLGGLEEAVRGFVERPEEVLVR</sequence>
<evidence type="ECO:0000256" key="4">
    <source>
        <dbReference type="ARBA" id="ARBA00029454"/>
    </source>
</evidence>
<dbReference type="PANTHER" id="PTHR45527:SF3">
    <property type="entry name" value="SIDEROPHORE SYNTHETASE (EUROFUNG)"/>
    <property type="match status" value="1"/>
</dbReference>
<dbReference type="CDD" id="cd05918">
    <property type="entry name" value="A_NRPS_SidN3_like"/>
    <property type="match status" value="1"/>
</dbReference>
<evidence type="ECO:0000256" key="5">
    <source>
        <dbReference type="SAM" id="MobiDB-lite"/>
    </source>
</evidence>
<feature type="domain" description="Carrier" evidence="6">
    <location>
        <begin position="756"/>
        <end position="832"/>
    </location>
</feature>
<dbReference type="PROSITE" id="PS00455">
    <property type="entry name" value="AMP_BINDING"/>
    <property type="match status" value="1"/>
</dbReference>
<dbReference type="InterPro" id="IPR036736">
    <property type="entry name" value="ACP-like_sf"/>
</dbReference>
<dbReference type="InterPro" id="IPR020845">
    <property type="entry name" value="AMP-binding_CS"/>
</dbReference>
<dbReference type="GO" id="GO:0043041">
    <property type="term" value="P:amino acid activation for nonribosomal peptide biosynthetic process"/>
    <property type="evidence" value="ECO:0007669"/>
    <property type="project" value="TreeGrafter"/>
</dbReference>
<feature type="compositionally biased region" description="Polar residues" evidence="5">
    <location>
        <begin position="29"/>
        <end position="39"/>
    </location>
</feature>
<evidence type="ECO:0000313" key="8">
    <source>
        <dbReference type="Proteomes" id="UP000799640"/>
    </source>
</evidence>
<dbReference type="FunFam" id="3.30.559.30:FF:000003">
    <property type="entry name" value="Nonribosomal peptide synthase SidD"/>
    <property type="match status" value="1"/>
</dbReference>
<keyword evidence="8" id="KW-1185">Reference proteome</keyword>